<accession>A0AAV1X400</accession>
<keyword evidence="1" id="KW-0732">Signal</keyword>
<evidence type="ECO:0000256" key="1">
    <source>
        <dbReference type="SAM" id="SignalP"/>
    </source>
</evidence>
<keyword evidence="3" id="KW-1185">Reference proteome</keyword>
<evidence type="ECO:0000313" key="3">
    <source>
        <dbReference type="Proteomes" id="UP001497480"/>
    </source>
</evidence>
<dbReference type="AlphaFoldDB" id="A0AAV1X400"/>
<sequence length="59" mass="6805">MFIYSCRNASRTNLHFLLSLSVVLEGATWSFLHETQSYQGKTPKFPCYLKLVLLHTLSL</sequence>
<name>A0AAV1X400_LUPLU</name>
<gene>
    <name evidence="2" type="ORF">LLUT_LOCUS17420</name>
</gene>
<protein>
    <submittedName>
        <fullName evidence="2">Uncharacterized protein</fullName>
    </submittedName>
</protein>
<dbReference type="EMBL" id="CAXHTB010000012">
    <property type="protein sequence ID" value="CAL0316360.1"/>
    <property type="molecule type" value="Genomic_DNA"/>
</dbReference>
<feature type="chain" id="PRO_5043976643" evidence="1">
    <location>
        <begin position="31"/>
        <end position="59"/>
    </location>
</feature>
<evidence type="ECO:0000313" key="2">
    <source>
        <dbReference type="EMBL" id="CAL0316360.1"/>
    </source>
</evidence>
<organism evidence="2 3">
    <name type="scientific">Lupinus luteus</name>
    <name type="common">European yellow lupine</name>
    <dbReference type="NCBI Taxonomy" id="3873"/>
    <lineage>
        <taxon>Eukaryota</taxon>
        <taxon>Viridiplantae</taxon>
        <taxon>Streptophyta</taxon>
        <taxon>Embryophyta</taxon>
        <taxon>Tracheophyta</taxon>
        <taxon>Spermatophyta</taxon>
        <taxon>Magnoliopsida</taxon>
        <taxon>eudicotyledons</taxon>
        <taxon>Gunneridae</taxon>
        <taxon>Pentapetalae</taxon>
        <taxon>rosids</taxon>
        <taxon>fabids</taxon>
        <taxon>Fabales</taxon>
        <taxon>Fabaceae</taxon>
        <taxon>Papilionoideae</taxon>
        <taxon>50 kb inversion clade</taxon>
        <taxon>genistoids sensu lato</taxon>
        <taxon>core genistoids</taxon>
        <taxon>Genisteae</taxon>
        <taxon>Lupinus</taxon>
    </lineage>
</organism>
<reference evidence="2 3" key="1">
    <citation type="submission" date="2024-03" db="EMBL/GenBank/DDBJ databases">
        <authorList>
            <person name="Martinez-Hernandez J."/>
        </authorList>
    </citation>
    <scope>NUCLEOTIDE SEQUENCE [LARGE SCALE GENOMIC DNA]</scope>
</reference>
<dbReference type="Proteomes" id="UP001497480">
    <property type="component" value="Unassembled WGS sequence"/>
</dbReference>
<feature type="signal peptide" evidence="1">
    <location>
        <begin position="1"/>
        <end position="30"/>
    </location>
</feature>
<comment type="caution">
    <text evidence="2">The sequence shown here is derived from an EMBL/GenBank/DDBJ whole genome shotgun (WGS) entry which is preliminary data.</text>
</comment>
<proteinExistence type="predicted"/>